<accession>A0A5K3F4S0</accession>
<evidence type="ECO:0000259" key="6">
    <source>
        <dbReference type="SMART" id="SM01175"/>
    </source>
</evidence>
<dbReference type="AlphaFoldDB" id="A0A5K3F4S0"/>
<reference evidence="7" key="1">
    <citation type="submission" date="2019-11" db="UniProtKB">
        <authorList>
            <consortium name="WormBaseParasite"/>
        </authorList>
    </citation>
    <scope>IDENTIFICATION</scope>
</reference>
<evidence type="ECO:0000256" key="5">
    <source>
        <dbReference type="SAM" id="MobiDB-lite"/>
    </source>
</evidence>
<evidence type="ECO:0000256" key="4">
    <source>
        <dbReference type="ARBA" id="ARBA00022833"/>
    </source>
</evidence>
<name>A0A5K3F4S0_MESCO</name>
<evidence type="ECO:0000256" key="2">
    <source>
        <dbReference type="ARBA" id="ARBA00022737"/>
    </source>
</evidence>
<dbReference type="SMART" id="SM01175">
    <property type="entry name" value="DUF4206"/>
    <property type="match status" value="1"/>
</dbReference>
<dbReference type="InterPro" id="IPR025258">
    <property type="entry name" value="RH_dom"/>
</dbReference>
<evidence type="ECO:0000313" key="7">
    <source>
        <dbReference type="WBParaSite" id="MCU_004926-RA"/>
    </source>
</evidence>
<feature type="domain" description="Rubicon Homology" evidence="6">
    <location>
        <begin position="280"/>
        <end position="467"/>
    </location>
</feature>
<dbReference type="WBParaSite" id="MCU_004926-RA">
    <property type="protein sequence ID" value="MCU_004926-RA"/>
    <property type="gene ID" value="MCU_004926"/>
</dbReference>
<organism evidence="7">
    <name type="scientific">Mesocestoides corti</name>
    <name type="common">Flatworm</name>
    <dbReference type="NCBI Taxonomy" id="53468"/>
    <lineage>
        <taxon>Eukaryota</taxon>
        <taxon>Metazoa</taxon>
        <taxon>Spiralia</taxon>
        <taxon>Lophotrochozoa</taxon>
        <taxon>Platyhelminthes</taxon>
        <taxon>Cestoda</taxon>
        <taxon>Eucestoda</taxon>
        <taxon>Cyclophyllidea</taxon>
        <taxon>Mesocestoididae</taxon>
        <taxon>Mesocestoides</taxon>
    </lineage>
</organism>
<dbReference type="Pfam" id="PF13901">
    <property type="entry name" value="RH_dom"/>
    <property type="match status" value="1"/>
</dbReference>
<keyword evidence="3" id="KW-0863">Zinc-finger</keyword>
<evidence type="ECO:0000256" key="1">
    <source>
        <dbReference type="ARBA" id="ARBA00022723"/>
    </source>
</evidence>
<keyword evidence="2" id="KW-0677">Repeat</keyword>
<sequence>MYRSHQLEQIHQGLFEMNTRIDTLKGVNGTRLASESRYFLHHRIPDHLKVSHSQEPSKGNLHEPSKTESKLPRIGSSLDEMKADKPVGLRLVKSSFDFMLHSMMSGGWLYISETVNLDVNGHKMIQATCSKYWGRCEACRQTVHSTKYFYCKNCPVVCHKSKVCWDNFKRVCPASDTKISGWGESTAPPKKLRRPHLDVQYVYLGGSVSTQENGCAECGRVLQANMGYMCGEAGRKTEDGDTKSDTKWGRLRNFIRRTFRSRDKKASRPRPEVQEAKKVLLCHLTRKQYCENCHWGDTWYIPGNMFLLNDFERHPVSRSAYLKLRVLWDTEIIKTPSYWHKDNEKALKVFQIRKKLKAMSAYFSVCDDAQAIKEVVDNPQIHHLFDNPILLRMTDVVNIVNETLYPRLEKSFQLIDRHIKNCRKCVRINRRCCVCRHGRPLFHYDDGVGVCQRCKSPYHLSCIGSRNLVHSC</sequence>
<dbReference type="PANTHER" id="PTHR12326">
    <property type="entry name" value="PLECKSTRIN HOMOLOGY DOMAIN CONTAINING PROTEIN"/>
    <property type="match status" value="1"/>
</dbReference>
<dbReference type="GO" id="GO:0008270">
    <property type="term" value="F:zinc ion binding"/>
    <property type="evidence" value="ECO:0007669"/>
    <property type="project" value="UniProtKB-KW"/>
</dbReference>
<dbReference type="InterPro" id="IPR051366">
    <property type="entry name" value="DEF8"/>
</dbReference>
<feature type="region of interest" description="Disordered" evidence="5">
    <location>
        <begin position="49"/>
        <end position="72"/>
    </location>
</feature>
<keyword evidence="4" id="KW-0862">Zinc</keyword>
<protein>
    <submittedName>
        <fullName evidence="7">DUF4206 domain-containing protein</fullName>
    </submittedName>
</protein>
<keyword evidence="1" id="KW-0479">Metal-binding</keyword>
<dbReference type="PANTHER" id="PTHR12326:SF3">
    <property type="entry name" value="DIFFERENTIALLY EXPRESSED IN FDCP 8 HOMOLOG"/>
    <property type="match status" value="1"/>
</dbReference>
<evidence type="ECO:0000256" key="3">
    <source>
        <dbReference type="ARBA" id="ARBA00022771"/>
    </source>
</evidence>
<proteinExistence type="predicted"/>
<feature type="compositionally biased region" description="Basic and acidic residues" evidence="5">
    <location>
        <begin position="60"/>
        <end position="71"/>
    </location>
</feature>